<keyword evidence="1" id="KW-0472">Membrane</keyword>
<evidence type="ECO:0000256" key="1">
    <source>
        <dbReference type="SAM" id="Phobius"/>
    </source>
</evidence>
<accession>A0A8D5FQ90</accession>
<dbReference type="PANTHER" id="PTHR35894">
    <property type="entry name" value="GENERAL SECRETION PATHWAY PROTEIN A-RELATED"/>
    <property type="match status" value="1"/>
</dbReference>
<organism evidence="3 4">
    <name type="scientific">Desulfomarina profundi</name>
    <dbReference type="NCBI Taxonomy" id="2772557"/>
    <lineage>
        <taxon>Bacteria</taxon>
        <taxon>Pseudomonadati</taxon>
        <taxon>Thermodesulfobacteriota</taxon>
        <taxon>Desulfobulbia</taxon>
        <taxon>Desulfobulbales</taxon>
        <taxon>Desulfobulbaceae</taxon>
        <taxon>Desulfomarina</taxon>
    </lineage>
</organism>
<reference evidence="3" key="1">
    <citation type="submission" date="2020-09" db="EMBL/GenBank/DDBJ databases">
        <title>Desulfogranum mesoprofundum gen. nov., sp. nov., a novel mesophilic, sulfate-reducing chemolithoautotroph isolated from a deep-sea hydrothermal vent chimney in the Suiyo Seamount.</title>
        <authorList>
            <person name="Hashimoto Y."/>
            <person name="Nakagawa S."/>
        </authorList>
    </citation>
    <scope>NUCLEOTIDE SEQUENCE</scope>
    <source>
        <strain evidence="3">KT2</strain>
    </source>
</reference>
<dbReference type="CDD" id="cd00009">
    <property type="entry name" value="AAA"/>
    <property type="match status" value="1"/>
</dbReference>
<dbReference type="InterPro" id="IPR052026">
    <property type="entry name" value="ExeA_AAA_ATPase_DNA-bind"/>
</dbReference>
<dbReference type="Pfam" id="PF13401">
    <property type="entry name" value="AAA_22"/>
    <property type="match status" value="1"/>
</dbReference>
<evidence type="ECO:0000313" key="3">
    <source>
        <dbReference type="EMBL" id="BCL61755.1"/>
    </source>
</evidence>
<evidence type="ECO:0000313" key="4">
    <source>
        <dbReference type="Proteomes" id="UP000826725"/>
    </source>
</evidence>
<dbReference type="InterPro" id="IPR049945">
    <property type="entry name" value="AAA_22"/>
</dbReference>
<dbReference type="InterPro" id="IPR003593">
    <property type="entry name" value="AAA+_ATPase"/>
</dbReference>
<dbReference type="PANTHER" id="PTHR35894:SF1">
    <property type="entry name" value="PHOSPHORIBULOKINASE _ URIDINE KINASE FAMILY"/>
    <property type="match status" value="1"/>
</dbReference>
<name>A0A8D5FQ90_9BACT</name>
<feature type="transmembrane region" description="Helical" evidence="1">
    <location>
        <begin position="282"/>
        <end position="300"/>
    </location>
</feature>
<keyword evidence="1" id="KW-1133">Transmembrane helix</keyword>
<keyword evidence="1" id="KW-0812">Transmembrane</keyword>
<gene>
    <name evidence="3" type="ORF">DGMP_24480</name>
</gene>
<proteinExistence type="predicted"/>
<feature type="domain" description="AAA+ ATPase" evidence="2">
    <location>
        <begin position="42"/>
        <end position="196"/>
    </location>
</feature>
<dbReference type="Proteomes" id="UP000826725">
    <property type="component" value="Chromosome"/>
</dbReference>
<dbReference type="EMBL" id="AP024086">
    <property type="protein sequence ID" value="BCL61755.1"/>
    <property type="molecule type" value="Genomic_DNA"/>
</dbReference>
<dbReference type="KEGG" id="dbk:DGMP_24480"/>
<protein>
    <recommendedName>
        <fullName evidence="2">AAA+ ATPase domain-containing protein</fullName>
    </recommendedName>
</protein>
<dbReference type="GO" id="GO:0016887">
    <property type="term" value="F:ATP hydrolysis activity"/>
    <property type="evidence" value="ECO:0007669"/>
    <property type="project" value="InterPro"/>
</dbReference>
<dbReference type="SMART" id="SM00382">
    <property type="entry name" value="AAA"/>
    <property type="match status" value="1"/>
</dbReference>
<keyword evidence="4" id="KW-1185">Reference proteome</keyword>
<sequence>MYTQYFGLEKKPFSIALEPEFIYMSTPHQEALAHLLYGTENDGCIVLLTGDVGTGKTTLCRCMVDRLPEHTEYALVLNPSLTITELLKTICEEFGVSAPSHPVSNKVYIDLLNRYFLTAHAAGKNCILIIDEAQNLELDVLEQLRLLTNLETDNQKLLKIVLLGQSELRDTLRGEQLAQINQRITTRYHLHPLPADEVKNYINHRIVLAGGPGISLFSRKAIHHIIVSSRGIPRIINLICNQALLGAYAGSKERVTATIAKTAAGEVLKGPPAPLSSRQRPVVITLFLVLLACLVLFFFMTGKINSVATLFSQNTSWISAQKNPDNIQDNMQKTSTTKGK</sequence>
<evidence type="ECO:0000259" key="2">
    <source>
        <dbReference type="SMART" id="SM00382"/>
    </source>
</evidence>
<dbReference type="AlphaFoldDB" id="A0A8D5FQ90"/>